<evidence type="ECO:0000256" key="1">
    <source>
        <dbReference type="SAM" id="Phobius"/>
    </source>
</evidence>
<organism evidence="2 3">
    <name type="scientific">Paracoccus onubensis</name>
    <dbReference type="NCBI Taxonomy" id="1675788"/>
    <lineage>
        <taxon>Bacteria</taxon>
        <taxon>Pseudomonadati</taxon>
        <taxon>Pseudomonadota</taxon>
        <taxon>Alphaproteobacteria</taxon>
        <taxon>Rhodobacterales</taxon>
        <taxon>Paracoccaceae</taxon>
        <taxon>Paracoccus</taxon>
    </lineage>
</organism>
<protein>
    <submittedName>
        <fullName evidence="2">Uncharacterized protein</fullName>
    </submittedName>
</protein>
<dbReference type="AlphaFoldDB" id="A0A418T2C2"/>
<dbReference type="Proteomes" id="UP000284202">
    <property type="component" value="Unassembled WGS sequence"/>
</dbReference>
<feature type="transmembrane region" description="Helical" evidence="1">
    <location>
        <begin position="12"/>
        <end position="35"/>
    </location>
</feature>
<reference evidence="3" key="1">
    <citation type="submission" date="2018-09" db="EMBL/GenBank/DDBJ databases">
        <title>Acidovorax cavernicola nov. sp. isolated from Gruta de las Maravillas (Aracena, Spain).</title>
        <authorList>
            <person name="Jurado V."/>
            <person name="Gutierrez-Patricio S."/>
            <person name="Gonzalez-Pimentel J.L."/>
            <person name="Miller A.Z."/>
            <person name="Laiz L."/>
            <person name="Saiz-Jimenez C."/>
        </authorList>
    </citation>
    <scope>NUCLEOTIDE SEQUENCE [LARGE SCALE GENOMIC DNA]</scope>
    <source>
        <strain evidence="3">1011MAR3C25</strain>
    </source>
</reference>
<name>A0A418T2C2_9RHOB</name>
<keyword evidence="1" id="KW-0472">Membrane</keyword>
<keyword evidence="3" id="KW-1185">Reference proteome</keyword>
<comment type="caution">
    <text evidence="2">The sequence shown here is derived from an EMBL/GenBank/DDBJ whole genome shotgun (WGS) entry which is preliminary data.</text>
</comment>
<sequence length="123" mass="13852">MSMQRAYFPRQAAVRLCRAVISLFLIAGLLFLAALQFENGSSRLSVIDAERSSVHFYAPSETVFRAADHRNEPKSHDSPPVELVRNAETPFPDQYSPVEWTPCNRPECGRSYFRPVSRAPPVA</sequence>
<dbReference type="EMBL" id="QZCG01000003">
    <property type="protein sequence ID" value="RJE87323.1"/>
    <property type="molecule type" value="Genomic_DNA"/>
</dbReference>
<keyword evidence="1" id="KW-1133">Transmembrane helix</keyword>
<proteinExistence type="predicted"/>
<evidence type="ECO:0000313" key="2">
    <source>
        <dbReference type="EMBL" id="RJE87323.1"/>
    </source>
</evidence>
<keyword evidence="1" id="KW-0812">Transmembrane</keyword>
<accession>A0A418T2C2</accession>
<evidence type="ECO:0000313" key="3">
    <source>
        <dbReference type="Proteomes" id="UP000284202"/>
    </source>
</evidence>
<gene>
    <name evidence="2" type="ORF">D3P04_06210</name>
</gene>